<reference evidence="5 6" key="1">
    <citation type="submission" date="2024-08" db="EMBL/GenBank/DDBJ databases">
        <title>Insights into the chromosomal genome structure of Flemingia macrophylla.</title>
        <authorList>
            <person name="Ding Y."/>
            <person name="Zhao Y."/>
            <person name="Bi W."/>
            <person name="Wu M."/>
            <person name="Zhao G."/>
            <person name="Gong Y."/>
            <person name="Li W."/>
            <person name="Zhang P."/>
        </authorList>
    </citation>
    <scope>NUCLEOTIDE SEQUENCE [LARGE SCALE GENOMIC DNA]</scope>
    <source>
        <strain evidence="5">DYQJB</strain>
        <tissue evidence="5">Leaf</tissue>
    </source>
</reference>
<dbReference type="InterPro" id="IPR000744">
    <property type="entry name" value="NSF_attach"/>
</dbReference>
<organism evidence="5 6">
    <name type="scientific">Flemingia macrophylla</name>
    <dbReference type="NCBI Taxonomy" id="520843"/>
    <lineage>
        <taxon>Eukaryota</taxon>
        <taxon>Viridiplantae</taxon>
        <taxon>Streptophyta</taxon>
        <taxon>Embryophyta</taxon>
        <taxon>Tracheophyta</taxon>
        <taxon>Spermatophyta</taxon>
        <taxon>Magnoliopsida</taxon>
        <taxon>eudicotyledons</taxon>
        <taxon>Gunneridae</taxon>
        <taxon>Pentapetalae</taxon>
        <taxon>rosids</taxon>
        <taxon>fabids</taxon>
        <taxon>Fabales</taxon>
        <taxon>Fabaceae</taxon>
        <taxon>Papilionoideae</taxon>
        <taxon>50 kb inversion clade</taxon>
        <taxon>NPAAA clade</taxon>
        <taxon>indigoferoid/millettioid clade</taxon>
        <taxon>Phaseoleae</taxon>
        <taxon>Flemingia</taxon>
    </lineage>
</organism>
<evidence type="ECO:0000256" key="4">
    <source>
        <dbReference type="RuleBase" id="RU367013"/>
    </source>
</evidence>
<accession>A0ABD1M4C8</accession>
<evidence type="ECO:0000313" key="6">
    <source>
        <dbReference type="Proteomes" id="UP001603857"/>
    </source>
</evidence>
<evidence type="ECO:0000256" key="2">
    <source>
        <dbReference type="ARBA" id="ARBA00022448"/>
    </source>
</evidence>
<evidence type="ECO:0000256" key="3">
    <source>
        <dbReference type="ARBA" id="ARBA00022927"/>
    </source>
</evidence>
<dbReference type="SUPFAM" id="SSF48452">
    <property type="entry name" value="TPR-like"/>
    <property type="match status" value="1"/>
</dbReference>
<sequence>MGDHVAKGQELAKKAENKVHACCALFGSNYEDAAQLFHKSAISFKLAKSCLSLSLSHTLSLQLAFLFLTVLFLASGDKAGSLFVKSSKCHMKLDNKHDAANAYVDAAHCYKKTSTLGAISCLNKAVTIFTEIGRHIMAAKYSKEIGELYELGQDIEHAKSSFERTAELFEIGGDAATSVIQCKLKVAQFSAQLQLFQKAIEIYEDIARQSLNSNLLKYGVRGHLLNSGLCQLGQGDSVEIANSLERYQDLDPTFSRTREYKFLADLAASIDEEDVENFTRVVKEFNSITPLFRGIIKVIVSELLSALALGFLEINPFVECKGRFEIKRDGRGGFDMNGTEYGAEALQMPPVRMLFFPRFDGFSYY</sequence>
<keyword evidence="3 4" id="KW-0653">Protein transport</keyword>
<dbReference type="AlphaFoldDB" id="A0ABD1M4C8"/>
<name>A0ABD1M4C8_9FABA</name>
<comment type="caution">
    <text evidence="5">The sequence shown here is derived from an EMBL/GenBank/DDBJ whole genome shotgun (WGS) entry which is preliminary data.</text>
</comment>
<evidence type="ECO:0008006" key="7">
    <source>
        <dbReference type="Google" id="ProtNLM"/>
    </source>
</evidence>
<dbReference type="Gene3D" id="1.25.40.10">
    <property type="entry name" value="Tetratricopeptide repeat domain"/>
    <property type="match status" value="1"/>
</dbReference>
<evidence type="ECO:0000256" key="1">
    <source>
        <dbReference type="ARBA" id="ARBA00010050"/>
    </source>
</evidence>
<dbReference type="InterPro" id="IPR011990">
    <property type="entry name" value="TPR-like_helical_dom_sf"/>
</dbReference>
<evidence type="ECO:0000313" key="5">
    <source>
        <dbReference type="EMBL" id="KAL2330628.1"/>
    </source>
</evidence>
<dbReference type="Pfam" id="PF14938">
    <property type="entry name" value="SNAP"/>
    <property type="match status" value="1"/>
</dbReference>
<dbReference type="PANTHER" id="PTHR13768:SF29">
    <property type="entry name" value="ALPHA-SOLUBLE NSF ATTACHMENT PROTEIN"/>
    <property type="match status" value="1"/>
</dbReference>
<dbReference type="GO" id="GO:0006886">
    <property type="term" value="P:intracellular protein transport"/>
    <property type="evidence" value="ECO:0007669"/>
    <property type="project" value="UniProtKB-UniRule"/>
</dbReference>
<keyword evidence="4" id="KW-0472">Membrane</keyword>
<proteinExistence type="inferred from homology"/>
<dbReference type="Proteomes" id="UP001603857">
    <property type="component" value="Unassembled WGS sequence"/>
</dbReference>
<keyword evidence="4" id="KW-0931">ER-Golgi transport</keyword>
<dbReference type="EMBL" id="JBGMDY010000006">
    <property type="protein sequence ID" value="KAL2330628.1"/>
    <property type="molecule type" value="Genomic_DNA"/>
</dbReference>
<dbReference type="GO" id="GO:0016020">
    <property type="term" value="C:membrane"/>
    <property type="evidence" value="ECO:0007669"/>
    <property type="project" value="UniProtKB-SubCell"/>
</dbReference>
<keyword evidence="2 4" id="KW-0813">Transport</keyword>
<dbReference type="PANTHER" id="PTHR13768">
    <property type="entry name" value="SOLUBLE NSF ATTACHMENT PROTEIN SNAP"/>
    <property type="match status" value="1"/>
</dbReference>
<dbReference type="GO" id="GO:0016192">
    <property type="term" value="P:vesicle-mediated transport"/>
    <property type="evidence" value="ECO:0007669"/>
    <property type="project" value="UniProtKB-KW"/>
</dbReference>
<gene>
    <name evidence="5" type="ORF">Fmac_018209</name>
</gene>
<keyword evidence="6" id="KW-1185">Reference proteome</keyword>
<protein>
    <recommendedName>
        <fullName evidence="7">Alpha-soluble NSF attachment protein</fullName>
    </recommendedName>
</protein>
<comment type="function">
    <text evidence="4">Required for vesicular transport between the endoplasmic reticulum and the Golgi apparatus.</text>
</comment>
<comment type="similarity">
    <text evidence="1 4">Belongs to the SNAP family.</text>
</comment>
<dbReference type="CDD" id="cd15832">
    <property type="entry name" value="SNAP"/>
    <property type="match status" value="1"/>
</dbReference>
<comment type="subcellular location">
    <subcellularLocation>
        <location evidence="4">Membrane</location>
        <topology evidence="4">Peripheral membrane protein</topology>
    </subcellularLocation>
</comment>